<organism evidence="1 2">
    <name type="scientific">Parasponia andersonii</name>
    <name type="common">Sponia andersonii</name>
    <dbReference type="NCBI Taxonomy" id="3476"/>
    <lineage>
        <taxon>Eukaryota</taxon>
        <taxon>Viridiplantae</taxon>
        <taxon>Streptophyta</taxon>
        <taxon>Embryophyta</taxon>
        <taxon>Tracheophyta</taxon>
        <taxon>Spermatophyta</taxon>
        <taxon>Magnoliopsida</taxon>
        <taxon>eudicotyledons</taxon>
        <taxon>Gunneridae</taxon>
        <taxon>Pentapetalae</taxon>
        <taxon>rosids</taxon>
        <taxon>fabids</taxon>
        <taxon>Rosales</taxon>
        <taxon>Cannabaceae</taxon>
        <taxon>Parasponia</taxon>
    </lineage>
</organism>
<protein>
    <submittedName>
        <fullName evidence="1">Uncharacterized protein</fullName>
    </submittedName>
</protein>
<evidence type="ECO:0000313" key="1">
    <source>
        <dbReference type="EMBL" id="PON52510.1"/>
    </source>
</evidence>
<dbReference type="OrthoDB" id="10282242at2759"/>
<gene>
    <name evidence="1" type="ORF">PanWU01x14_209080</name>
</gene>
<comment type="caution">
    <text evidence="1">The sequence shown here is derived from an EMBL/GenBank/DDBJ whole genome shotgun (WGS) entry which is preliminary data.</text>
</comment>
<proteinExistence type="predicted"/>
<dbReference type="EMBL" id="JXTB01000218">
    <property type="protein sequence ID" value="PON52510.1"/>
    <property type="molecule type" value="Genomic_DNA"/>
</dbReference>
<sequence length="71" mass="8042">MVVVETLGPYSILMNFSPLVELSAIELAFLYLLSDKIPLQLWNSEHILDILACFGRRFGSSEVDAVCLHFR</sequence>
<reference evidence="2" key="1">
    <citation type="submission" date="2016-06" db="EMBL/GenBank/DDBJ databases">
        <title>Parallel loss of symbiosis genes in relatives of nitrogen-fixing non-legume Parasponia.</title>
        <authorList>
            <person name="Van Velzen R."/>
            <person name="Holmer R."/>
            <person name="Bu F."/>
            <person name="Rutten L."/>
            <person name="Van Zeijl A."/>
            <person name="Liu W."/>
            <person name="Santuari L."/>
            <person name="Cao Q."/>
            <person name="Sharma T."/>
            <person name="Shen D."/>
            <person name="Roswanjaya Y."/>
            <person name="Wardhani T."/>
            <person name="Kalhor M.S."/>
            <person name="Jansen J."/>
            <person name="Van den Hoogen J."/>
            <person name="Gungor B."/>
            <person name="Hartog M."/>
            <person name="Hontelez J."/>
            <person name="Verver J."/>
            <person name="Yang W.-C."/>
            <person name="Schijlen E."/>
            <person name="Repin R."/>
            <person name="Schilthuizen M."/>
            <person name="Schranz E."/>
            <person name="Heidstra R."/>
            <person name="Miyata K."/>
            <person name="Fedorova E."/>
            <person name="Kohlen W."/>
            <person name="Bisseling T."/>
            <person name="Smit S."/>
            <person name="Geurts R."/>
        </authorList>
    </citation>
    <scope>NUCLEOTIDE SEQUENCE [LARGE SCALE GENOMIC DNA]</scope>
    <source>
        <strain evidence="2">cv. WU1-14</strain>
    </source>
</reference>
<dbReference type="AlphaFoldDB" id="A0A2P5BUP7"/>
<keyword evidence="2" id="KW-1185">Reference proteome</keyword>
<name>A0A2P5BUP7_PARAD</name>
<accession>A0A2P5BUP7</accession>
<evidence type="ECO:0000313" key="2">
    <source>
        <dbReference type="Proteomes" id="UP000237105"/>
    </source>
</evidence>
<dbReference type="Proteomes" id="UP000237105">
    <property type="component" value="Unassembled WGS sequence"/>
</dbReference>